<dbReference type="GO" id="GO:0090612">
    <property type="term" value="F:cAMP deaminase activity"/>
    <property type="evidence" value="ECO:0007669"/>
    <property type="project" value="UniProtKB-EC"/>
</dbReference>
<dbReference type="NCBIfam" id="TIGR01430">
    <property type="entry name" value="aden_deam"/>
    <property type="match status" value="1"/>
</dbReference>
<reference evidence="7 8" key="1">
    <citation type="submission" date="2020-08" db="EMBL/GenBank/DDBJ databases">
        <title>Genome sequence of Rhodobacteraceae bacterium Lw-13e.</title>
        <authorList>
            <person name="Poehlein A."/>
            <person name="Wolter L."/>
            <person name="Daniel R."/>
            <person name="Brinkhoff T."/>
        </authorList>
    </citation>
    <scope>NUCLEOTIDE SEQUENCE [LARGE SCALE GENOMIC DNA]</scope>
    <source>
        <strain evidence="7 8">Lw-13e</strain>
    </source>
</reference>
<dbReference type="InterPro" id="IPR006330">
    <property type="entry name" value="Ado/ade_deaminase"/>
</dbReference>
<evidence type="ECO:0000256" key="3">
    <source>
        <dbReference type="ARBA" id="ARBA00022723"/>
    </source>
</evidence>
<gene>
    <name evidence="7" type="primary">add</name>
    <name evidence="7" type="ORF">PSAL_016110</name>
</gene>
<keyword evidence="4 7" id="KW-0378">Hydrolase</keyword>
<dbReference type="PANTHER" id="PTHR43114:SF6">
    <property type="entry name" value="ADENINE DEAMINASE"/>
    <property type="match status" value="1"/>
</dbReference>
<keyword evidence="8" id="KW-1185">Reference proteome</keyword>
<dbReference type="Gene3D" id="3.20.20.140">
    <property type="entry name" value="Metal-dependent hydrolases"/>
    <property type="match status" value="1"/>
</dbReference>
<evidence type="ECO:0000313" key="7">
    <source>
        <dbReference type="EMBL" id="QPM90373.1"/>
    </source>
</evidence>
<dbReference type="PANTHER" id="PTHR43114">
    <property type="entry name" value="ADENINE DEAMINASE"/>
    <property type="match status" value="1"/>
</dbReference>
<proteinExistence type="inferred from homology"/>
<evidence type="ECO:0000256" key="5">
    <source>
        <dbReference type="ARBA" id="ARBA00022833"/>
    </source>
</evidence>
<feature type="domain" description="Adenosine deaminase" evidence="6">
    <location>
        <begin position="11"/>
        <end position="329"/>
    </location>
</feature>
<name>A0A418SHD3_9RHOB</name>
<dbReference type="KEGG" id="palw:PSAL_016110"/>
<evidence type="ECO:0000256" key="1">
    <source>
        <dbReference type="ARBA" id="ARBA00001947"/>
    </source>
</evidence>
<accession>A0A418SHD3</accession>
<evidence type="ECO:0000256" key="2">
    <source>
        <dbReference type="ARBA" id="ARBA00006676"/>
    </source>
</evidence>
<dbReference type="RefSeq" id="WP_231388653.1">
    <property type="nucleotide sequence ID" value="NZ_CP060436.1"/>
</dbReference>
<dbReference type="EMBL" id="CP060436">
    <property type="protein sequence ID" value="QPM90373.1"/>
    <property type="molecule type" value="Genomic_DNA"/>
</dbReference>
<dbReference type="GO" id="GO:0046872">
    <property type="term" value="F:metal ion binding"/>
    <property type="evidence" value="ECO:0007669"/>
    <property type="project" value="UniProtKB-KW"/>
</dbReference>
<evidence type="ECO:0000313" key="8">
    <source>
        <dbReference type="Proteomes" id="UP000283786"/>
    </source>
</evidence>
<evidence type="ECO:0000259" key="6">
    <source>
        <dbReference type="Pfam" id="PF00962"/>
    </source>
</evidence>
<dbReference type="SUPFAM" id="SSF51556">
    <property type="entry name" value="Metallo-dependent hydrolases"/>
    <property type="match status" value="1"/>
</dbReference>
<keyword evidence="5" id="KW-0862">Zinc</keyword>
<dbReference type="EC" id="3.5.4.46" evidence="7"/>
<organism evidence="7 8">
    <name type="scientific">Pseudooceanicola algae</name>
    <dbReference type="NCBI Taxonomy" id="1537215"/>
    <lineage>
        <taxon>Bacteria</taxon>
        <taxon>Pseudomonadati</taxon>
        <taxon>Pseudomonadota</taxon>
        <taxon>Alphaproteobacteria</taxon>
        <taxon>Rhodobacterales</taxon>
        <taxon>Paracoccaceae</taxon>
        <taxon>Pseudooceanicola</taxon>
    </lineage>
</organism>
<comment type="similarity">
    <text evidence="2">Belongs to the metallo-dependent hydrolases superfamily. Adenosine and AMP deaminases family.</text>
</comment>
<sequence>MTEDPIPELQKVELHVHMEGAVPAAFMRRLAQEKKKDFSQLFTDGGDYRRTDFLELLETYAALAALPDSPEDYARLTREMLQQSAAGGVIYTEAFLCPAHCCNNDLGAWKEITEAVREAAEAAETDLGVTLRLIVSSLRHQGPAKVRAAAQCAAETAGDFVVGFGMSGDEARGKFRDFTYAFDMAREAELGLTVHAGEWGPSRMVREAVEELRVSRIGPAPRAVEDPAVLELLRRHDVTVEACPGAGVALGLYPDLAHHPVEQIRRSGVKLTISTDDPAYFGLSMASEYAALRKTFGWDDEIFAQIAKTALDAAFCDTVTKAKLAKRLETAP</sequence>
<evidence type="ECO:0000256" key="4">
    <source>
        <dbReference type="ARBA" id="ARBA00022801"/>
    </source>
</evidence>
<dbReference type="AlphaFoldDB" id="A0A418SHD3"/>
<keyword evidence="3" id="KW-0479">Metal-binding</keyword>
<dbReference type="InterPro" id="IPR001365">
    <property type="entry name" value="A_deaminase_dom"/>
</dbReference>
<protein>
    <submittedName>
        <fullName evidence="7">Cyclic adenylate deaminase</fullName>
        <ecNumber evidence="7">3.5.4.46</ecNumber>
    </submittedName>
</protein>
<comment type="cofactor">
    <cofactor evidence="1">
        <name>Zn(2+)</name>
        <dbReference type="ChEBI" id="CHEBI:29105"/>
    </cofactor>
</comment>
<dbReference type="Proteomes" id="UP000283786">
    <property type="component" value="Chromosome"/>
</dbReference>
<dbReference type="InterPro" id="IPR032466">
    <property type="entry name" value="Metal_Hydrolase"/>
</dbReference>
<dbReference type="Pfam" id="PF00962">
    <property type="entry name" value="A_deaminase"/>
    <property type="match status" value="1"/>
</dbReference>